<keyword evidence="3" id="KW-0812">Transmembrane</keyword>
<feature type="compositionally biased region" description="Polar residues" evidence="2">
    <location>
        <begin position="10"/>
        <end position="20"/>
    </location>
</feature>
<proteinExistence type="predicted"/>
<keyword evidence="1" id="KW-0175">Coiled coil</keyword>
<evidence type="ECO:0000313" key="4">
    <source>
        <dbReference type="EMBL" id="OAY23632.1"/>
    </source>
</evidence>
<evidence type="ECO:0000313" key="5">
    <source>
        <dbReference type="Proteomes" id="UP000091857"/>
    </source>
</evidence>
<dbReference type="EMBL" id="CM004404">
    <property type="protein sequence ID" value="OAY23632.1"/>
    <property type="molecule type" value="Genomic_DNA"/>
</dbReference>
<feature type="transmembrane region" description="Helical" evidence="3">
    <location>
        <begin position="62"/>
        <end position="79"/>
    </location>
</feature>
<dbReference type="OMA" id="TLAYAIW"/>
<comment type="caution">
    <text evidence="4">The sequence shown here is derived from an EMBL/GenBank/DDBJ whole genome shotgun (WGS) entry which is preliminary data.</text>
</comment>
<evidence type="ECO:0000256" key="2">
    <source>
        <dbReference type="SAM" id="MobiDB-lite"/>
    </source>
</evidence>
<evidence type="ECO:0000256" key="1">
    <source>
        <dbReference type="SAM" id="Coils"/>
    </source>
</evidence>
<reference evidence="5" key="1">
    <citation type="journal article" date="2016" name="Nat. Biotechnol.">
        <title>Sequencing wild and cultivated cassava and related species reveals extensive interspecific hybridization and genetic diversity.</title>
        <authorList>
            <person name="Bredeson J.V."/>
            <person name="Lyons J.B."/>
            <person name="Prochnik S.E."/>
            <person name="Wu G.A."/>
            <person name="Ha C.M."/>
            <person name="Edsinger-Gonzales E."/>
            <person name="Grimwood J."/>
            <person name="Schmutz J."/>
            <person name="Rabbi I.Y."/>
            <person name="Egesi C."/>
            <person name="Nauluvula P."/>
            <person name="Lebot V."/>
            <person name="Ndunguru J."/>
            <person name="Mkamilo G."/>
            <person name="Bart R.S."/>
            <person name="Setter T.L."/>
            <person name="Gleadow R.M."/>
            <person name="Kulakow P."/>
            <person name="Ferguson M.E."/>
            <person name="Rounsley S."/>
            <person name="Rokhsar D.S."/>
        </authorList>
    </citation>
    <scope>NUCLEOTIDE SEQUENCE [LARGE SCALE GENOMIC DNA]</scope>
    <source>
        <strain evidence="5">cv. AM560-2</strain>
    </source>
</reference>
<keyword evidence="3" id="KW-0472">Membrane</keyword>
<name>A0A2C9U2R5_MANES</name>
<organism evidence="4 5">
    <name type="scientific">Manihot esculenta</name>
    <name type="common">Cassava</name>
    <name type="synonym">Jatropha manihot</name>
    <dbReference type="NCBI Taxonomy" id="3983"/>
    <lineage>
        <taxon>Eukaryota</taxon>
        <taxon>Viridiplantae</taxon>
        <taxon>Streptophyta</taxon>
        <taxon>Embryophyta</taxon>
        <taxon>Tracheophyta</taxon>
        <taxon>Spermatophyta</taxon>
        <taxon>Magnoliopsida</taxon>
        <taxon>eudicotyledons</taxon>
        <taxon>Gunneridae</taxon>
        <taxon>Pentapetalae</taxon>
        <taxon>rosids</taxon>
        <taxon>fabids</taxon>
        <taxon>Malpighiales</taxon>
        <taxon>Euphorbiaceae</taxon>
        <taxon>Crotonoideae</taxon>
        <taxon>Manihoteae</taxon>
        <taxon>Manihot</taxon>
    </lineage>
</organism>
<dbReference type="Gramene" id="Manes.18G094300.3.v8.1">
    <property type="protein sequence ID" value="Manes.18G094300.3.v8.1.CDS.1"/>
    <property type="gene ID" value="Manes.18G094300.v8.1"/>
</dbReference>
<accession>A0A2C9U2R5</accession>
<feature type="coiled-coil region" evidence="1">
    <location>
        <begin position="35"/>
        <end position="62"/>
    </location>
</feature>
<keyword evidence="3" id="KW-1133">Transmembrane helix</keyword>
<evidence type="ECO:0000256" key="3">
    <source>
        <dbReference type="SAM" id="Phobius"/>
    </source>
</evidence>
<dbReference type="Proteomes" id="UP000091857">
    <property type="component" value="Chromosome 18"/>
</dbReference>
<sequence length="80" mass="9337">MCHYQPWEVDSSQVEESSPVRNGMERVDARWETQMVMLEARIANVEARVERLEARMLYLQKGMRIVCGLFLVTLAYAICK</sequence>
<dbReference type="AlphaFoldDB" id="A0A2C9U2R5"/>
<keyword evidence="5" id="KW-1185">Reference proteome</keyword>
<protein>
    <submittedName>
        <fullName evidence="4">Uncharacterized protein</fullName>
    </submittedName>
</protein>
<gene>
    <name evidence="4" type="ORF">MANES_18G094300v8</name>
</gene>
<feature type="region of interest" description="Disordered" evidence="2">
    <location>
        <begin position="1"/>
        <end position="21"/>
    </location>
</feature>